<dbReference type="PROSITE" id="PS51318">
    <property type="entry name" value="TAT"/>
    <property type="match status" value="1"/>
</dbReference>
<sequence>MVRRRDVLRAGGAAALGGLAATSGCLGFVTGSEPIEVSASPATVPDAALSETGYAEYRVEPMEIERTVEVAGQSRTVVARNQLAQYDRAVEVAGQRYQAAVFTVLSTPAVEIAGQTLNPVGGMSAAELARRTIGRYEGIGDVEQLDDETAQVLGTETTVGVFEAETELTEGVTVDTRIHVANAVRAGADFVVAVGAYPTILSGEDDAVRTLMGAVVHEESDGG</sequence>
<gene>
    <name evidence="1" type="ORF">K933_06123</name>
</gene>
<evidence type="ECO:0008006" key="3">
    <source>
        <dbReference type="Google" id="ProtNLM"/>
    </source>
</evidence>
<dbReference type="RefSeq" id="WP_023393812.1">
    <property type="nucleotide sequence ID" value="NZ_ASGZ01000020.1"/>
</dbReference>
<comment type="caution">
    <text evidence="1">The sequence shown here is derived from an EMBL/GenBank/DDBJ whole genome shotgun (WGS) entry which is preliminary data.</text>
</comment>
<evidence type="ECO:0000313" key="1">
    <source>
        <dbReference type="EMBL" id="ESP89003.1"/>
    </source>
</evidence>
<protein>
    <recommendedName>
        <fullName evidence="3">Lipoprotein</fullName>
    </recommendedName>
</protein>
<dbReference type="eggNOG" id="arCOG06262">
    <property type="taxonomic scope" value="Archaea"/>
</dbReference>
<reference evidence="1 2" key="1">
    <citation type="journal article" date="2013" name="Genome Announc.">
        <title>Draft Genome Sequence of 'Candidatus Halobonum tyrrellensis' Strain G22, Isolated from the Hypersaline Waters of Lake Tyrrell, Australia.</title>
        <authorList>
            <person name="Ugalde J.A."/>
            <person name="Narasingarao P."/>
            <person name="Kuo S."/>
            <person name="Podell S."/>
            <person name="Allen E.E."/>
        </authorList>
    </citation>
    <scope>NUCLEOTIDE SEQUENCE [LARGE SCALE GENOMIC DNA]</scope>
    <source>
        <strain evidence="1 2">G22</strain>
    </source>
</reference>
<dbReference type="STRING" id="1324957.K933_06123"/>
<dbReference type="Proteomes" id="UP000017840">
    <property type="component" value="Unassembled WGS sequence"/>
</dbReference>
<name>V4HFX0_9EURY</name>
<proteinExistence type="predicted"/>
<evidence type="ECO:0000313" key="2">
    <source>
        <dbReference type="Proteomes" id="UP000017840"/>
    </source>
</evidence>
<keyword evidence="2" id="KW-1185">Reference proteome</keyword>
<dbReference type="Pfam" id="PF20127">
    <property type="entry name" value="DUF6517"/>
    <property type="match status" value="1"/>
</dbReference>
<accession>V4HFX0</accession>
<dbReference type="AlphaFoldDB" id="V4HFX0"/>
<organism evidence="1 2">
    <name type="scientific">Candidatus Halobonum tyrrellensis G22</name>
    <dbReference type="NCBI Taxonomy" id="1324957"/>
    <lineage>
        <taxon>Archaea</taxon>
        <taxon>Methanobacteriati</taxon>
        <taxon>Methanobacteriota</taxon>
        <taxon>Stenosarchaea group</taxon>
        <taxon>Halobacteria</taxon>
        <taxon>Halobacteriales</taxon>
        <taxon>Haloferacaceae</taxon>
        <taxon>Candidatus Halobonum</taxon>
    </lineage>
</organism>
<dbReference type="OrthoDB" id="205286at2157"/>
<dbReference type="EMBL" id="ASGZ01000020">
    <property type="protein sequence ID" value="ESP89003.1"/>
    <property type="molecule type" value="Genomic_DNA"/>
</dbReference>
<dbReference type="PROSITE" id="PS51257">
    <property type="entry name" value="PROKAR_LIPOPROTEIN"/>
    <property type="match status" value="1"/>
</dbReference>
<dbReference type="InterPro" id="IPR045396">
    <property type="entry name" value="DUF6517"/>
</dbReference>
<dbReference type="InterPro" id="IPR006311">
    <property type="entry name" value="TAT_signal"/>
</dbReference>